<feature type="region of interest" description="Disordered" evidence="1">
    <location>
        <begin position="1404"/>
        <end position="1437"/>
    </location>
</feature>
<protein>
    <submittedName>
        <fullName evidence="2">Expanded-like</fullName>
    </submittedName>
</protein>
<feature type="compositionally biased region" description="Low complexity" evidence="1">
    <location>
        <begin position="1220"/>
        <end position="1237"/>
    </location>
</feature>
<feature type="region of interest" description="Disordered" evidence="1">
    <location>
        <begin position="1216"/>
        <end position="1277"/>
    </location>
</feature>
<dbReference type="GO" id="GO:0098592">
    <property type="term" value="C:cytoplasmic side of apical plasma membrane"/>
    <property type="evidence" value="ECO:0007669"/>
    <property type="project" value="TreeGrafter"/>
</dbReference>
<feature type="compositionally biased region" description="Low complexity" evidence="1">
    <location>
        <begin position="1306"/>
        <end position="1322"/>
    </location>
</feature>
<organism evidence="2 3">
    <name type="scientific">Homarus americanus</name>
    <name type="common">American lobster</name>
    <dbReference type="NCBI Taxonomy" id="6706"/>
    <lineage>
        <taxon>Eukaryota</taxon>
        <taxon>Metazoa</taxon>
        <taxon>Ecdysozoa</taxon>
        <taxon>Arthropoda</taxon>
        <taxon>Crustacea</taxon>
        <taxon>Multicrustacea</taxon>
        <taxon>Malacostraca</taxon>
        <taxon>Eumalacostraca</taxon>
        <taxon>Eucarida</taxon>
        <taxon>Decapoda</taxon>
        <taxon>Pleocyemata</taxon>
        <taxon>Astacidea</taxon>
        <taxon>Nephropoidea</taxon>
        <taxon>Nephropidae</taxon>
        <taxon>Homarus</taxon>
    </lineage>
</organism>
<feature type="region of interest" description="Disordered" evidence="1">
    <location>
        <begin position="1304"/>
        <end position="1382"/>
    </location>
</feature>
<keyword evidence="3" id="KW-1185">Reference proteome</keyword>
<gene>
    <name evidence="2" type="primary">ex-L</name>
    <name evidence="2" type="ORF">Hamer_G016867</name>
</gene>
<evidence type="ECO:0000313" key="3">
    <source>
        <dbReference type="Proteomes" id="UP000747542"/>
    </source>
</evidence>
<feature type="compositionally biased region" description="Low complexity" evidence="1">
    <location>
        <begin position="290"/>
        <end position="300"/>
    </location>
</feature>
<reference evidence="2" key="1">
    <citation type="journal article" date="2021" name="Sci. Adv.">
        <title>The American lobster genome reveals insights on longevity, neural, and immune adaptations.</title>
        <authorList>
            <person name="Polinski J.M."/>
            <person name="Zimin A.V."/>
            <person name="Clark K.F."/>
            <person name="Kohn A.B."/>
            <person name="Sadowski N."/>
            <person name="Timp W."/>
            <person name="Ptitsyn A."/>
            <person name="Khanna P."/>
            <person name="Romanova D.Y."/>
            <person name="Williams P."/>
            <person name="Greenwood S.J."/>
            <person name="Moroz L.L."/>
            <person name="Walt D.R."/>
            <person name="Bodnar A.G."/>
        </authorList>
    </citation>
    <scope>NUCLEOTIDE SEQUENCE</scope>
    <source>
        <strain evidence="2">GMGI-L3</strain>
    </source>
</reference>
<evidence type="ECO:0000256" key="1">
    <source>
        <dbReference type="SAM" id="MobiDB-lite"/>
    </source>
</evidence>
<feature type="region of interest" description="Disordered" evidence="1">
    <location>
        <begin position="609"/>
        <end position="636"/>
    </location>
</feature>
<dbReference type="InterPro" id="IPR047145">
    <property type="entry name" value="FRMD6-like"/>
</dbReference>
<dbReference type="PANTHER" id="PTHR13429:SF5">
    <property type="entry name" value="PROTEIN EXPANDED"/>
    <property type="match status" value="1"/>
</dbReference>
<feature type="region of interest" description="Disordered" evidence="1">
    <location>
        <begin position="347"/>
        <end position="366"/>
    </location>
</feature>
<feature type="compositionally biased region" description="Low complexity" evidence="1">
    <location>
        <begin position="1081"/>
        <end position="1096"/>
    </location>
</feature>
<feature type="compositionally biased region" description="Basic residues" evidence="1">
    <location>
        <begin position="1367"/>
        <end position="1379"/>
    </location>
</feature>
<dbReference type="Proteomes" id="UP000747542">
    <property type="component" value="Unassembled WGS sequence"/>
</dbReference>
<comment type="caution">
    <text evidence="2">The sequence shown here is derived from an EMBL/GenBank/DDBJ whole genome shotgun (WGS) entry which is preliminary data.</text>
</comment>
<feature type="region of interest" description="Disordered" evidence="1">
    <location>
        <begin position="1074"/>
        <end position="1100"/>
    </location>
</feature>
<accession>A0A8J5K800</accession>
<dbReference type="PANTHER" id="PTHR13429">
    <property type="entry name" value="FERM DOMAIN (PROTEIN4.1-EZRIN-RADIXIN-MOESIN) FAMILY"/>
    <property type="match status" value="1"/>
</dbReference>
<feature type="compositionally biased region" description="Polar residues" evidence="1">
    <location>
        <begin position="1008"/>
        <end position="1021"/>
    </location>
</feature>
<feature type="region of interest" description="Disordered" evidence="1">
    <location>
        <begin position="984"/>
        <end position="1021"/>
    </location>
</feature>
<evidence type="ECO:0000313" key="2">
    <source>
        <dbReference type="EMBL" id="KAG7168223.1"/>
    </source>
</evidence>
<dbReference type="GO" id="GO:0035332">
    <property type="term" value="P:positive regulation of hippo signaling"/>
    <property type="evidence" value="ECO:0007669"/>
    <property type="project" value="TreeGrafter"/>
</dbReference>
<feature type="compositionally biased region" description="Gly residues" evidence="1">
    <location>
        <begin position="988"/>
        <end position="998"/>
    </location>
</feature>
<proteinExistence type="predicted"/>
<feature type="compositionally biased region" description="Polar residues" evidence="1">
    <location>
        <begin position="1404"/>
        <end position="1422"/>
    </location>
</feature>
<feature type="compositionally biased region" description="Polar residues" evidence="1">
    <location>
        <begin position="1329"/>
        <end position="1353"/>
    </location>
</feature>
<name>A0A8J5K800_HOMAM</name>
<dbReference type="EMBL" id="JAHLQT010020459">
    <property type="protein sequence ID" value="KAG7168223.1"/>
    <property type="molecule type" value="Genomic_DNA"/>
</dbReference>
<sequence length="1437" mass="155698">MGVGDTWGEMCWQVSAIRALVKRTRRLVQHNPILRSCKEHQSRSARECGQLGFREHLMASRWVGCHVCRNFTRCALAMGKSWVGRRWGHSRPSPSPLPSPLFHILLSSPNHFPLSTCAHFTVPAFFIHLTCTLTYTHFTMKKKFEVRALSYPGKLTFYTTSDEKSKHLLYLCRLTHQFKLALQPRLAEVRRLQEEDRRRYRESYIYSDRYAEMEGLADTLGGLRGYLAKTSADQRVSVISNTSSNTTSGIVSDRVLSLDGSEDDLDSEIMINTPPAASIESGVESLTRSLSRLDSSSSSTHAHTPDFDEGSLNHPSFTPPASTPPTGGRLTGSTGICGSEAGGVSLGRAGSVHSSSSQHSASTVRSRYSLVPHRLPPELTLGAELADISLAPDLPHLADLPGMAADRSGRNGDEESDLCTGLSHTQHNCCSTCCDEDNASITSNDDPEGENDEERCKCGSCAMCILHQASAGFLHQKLDSENSSVAAQRGDTGPHAYHDSLDSASASARFFGSPTFVSDDASVMVQPDLDESGNSTYNFSEEDFNQLNNNDDYVEFFKDGLRFPEQSSNQLEEREIEEEERTMTPPANVHRVSPQGLGAQGLVTQRVGAQGVTSPPEGGGSPTGSDQQEEHLDYSVESAQASLLASYSPALAISLGGYRPRASVSSTFDTDSDYVQVPGTDDHFLLMPPAPVSMSTVKTITPVAIASSRVNTASSIDILPKNKDPVSNRAPLTSPDAVISETTVASASEAPAKFITSKPRITVLKAHTQLAATAVPSFTSVPLSRGVVHTLPQVQPRPKIDAVQSLQRGTAQLPEMRLLGLPPPYARDHGSSKIKATGVQNTVEVPVIRKNNYLDVRASSINKNKARAHPEQHPTVTPRSLYLRHQQKALQQQQLKQQQQLQQLQLRLSSETVYQPAAYAQVVGVPLLPSPTYTGYQQHQHNQSGNIQQPVFQQQQQQLQHPQQNYLYQPYIKNFFQNPPPPSPHHGYGVGAGPGGSGFQVSVEAPSPTHQCASDPGTYSPQQQQSLATVYTNQVSLSQIEQFKAQLYSDVDYVIYPMKDPALSRQEYMDAKKGQVIATQAQQQASSSSSSSSFAYLPPPPPYRSPKLSPLYRSTPNVAATLSSCSGSGSGVVTSVGNASVLSSYPSCQSLTSHQPGSSSGYSSMARGRYFSQQSLASSSLSSAPSGYSASTQSLTGSYEPYSEVMQRESSMLRVRSDESILSSALAESSDSQIPTGHPLPPPPPYRPKETLDGTGNVVGATTGGAGRVRSRRSGGVLSLQQLRERSQLMDVPLIAALCSDATLVSRSSRTPSTDSSTTPGSNTPPPFQSDSISTSSTRPWDLDTSQPSSLVTSILPHPLADTQQTKTKRRQRGLKTTRRYSLSGVYTTNQVPITHIKSKCSSKTFSGVHQHPSKTSHQTNLPKDANDPLKTKVSPR</sequence>
<feature type="region of interest" description="Disordered" evidence="1">
    <location>
        <begin position="290"/>
        <end position="342"/>
    </location>
</feature>
<feature type="region of interest" description="Disordered" evidence="1">
    <location>
        <begin position="564"/>
        <end position="596"/>
    </location>
</feature>